<dbReference type="Pfam" id="PF01590">
    <property type="entry name" value="GAF"/>
    <property type="match status" value="1"/>
</dbReference>
<dbReference type="Gene3D" id="3.60.40.10">
    <property type="entry name" value="PPM-type phosphatase domain"/>
    <property type="match status" value="1"/>
</dbReference>
<comment type="caution">
    <text evidence="5">The sequence shown here is derived from an EMBL/GenBank/DDBJ whole genome shotgun (WGS) entry which is preliminary data.</text>
</comment>
<evidence type="ECO:0000256" key="1">
    <source>
        <dbReference type="ARBA" id="ARBA00022801"/>
    </source>
</evidence>
<evidence type="ECO:0000259" key="3">
    <source>
        <dbReference type="SMART" id="SM00065"/>
    </source>
</evidence>
<evidence type="ECO:0000313" key="5">
    <source>
        <dbReference type="EMBL" id="NJP65682.1"/>
    </source>
</evidence>
<feature type="compositionally biased region" description="Basic and acidic residues" evidence="2">
    <location>
        <begin position="189"/>
        <end position="205"/>
    </location>
</feature>
<keyword evidence="6" id="KW-1185">Reference proteome</keyword>
<evidence type="ECO:0000313" key="6">
    <source>
        <dbReference type="Proteomes" id="UP000746503"/>
    </source>
</evidence>
<dbReference type="SUPFAM" id="SSF55781">
    <property type="entry name" value="GAF domain-like"/>
    <property type="match status" value="2"/>
</dbReference>
<dbReference type="Pfam" id="PF13185">
    <property type="entry name" value="GAF_2"/>
    <property type="match status" value="1"/>
</dbReference>
<dbReference type="PANTHER" id="PTHR43156:SF2">
    <property type="entry name" value="STAGE II SPORULATION PROTEIN E"/>
    <property type="match status" value="1"/>
</dbReference>
<dbReference type="EMBL" id="JAAVJB010000022">
    <property type="protein sequence ID" value="NJP65682.1"/>
    <property type="molecule type" value="Genomic_DNA"/>
</dbReference>
<feature type="domain" description="GAF" evidence="3">
    <location>
        <begin position="45"/>
        <end position="191"/>
    </location>
</feature>
<proteinExistence type="predicted"/>
<accession>A0ABX1AMW5</accession>
<dbReference type="InterPro" id="IPR003018">
    <property type="entry name" value="GAF"/>
</dbReference>
<protein>
    <submittedName>
        <fullName evidence="5">SpoIIE family protein phosphatase</fullName>
    </submittedName>
</protein>
<evidence type="ECO:0000256" key="2">
    <source>
        <dbReference type="SAM" id="MobiDB-lite"/>
    </source>
</evidence>
<keyword evidence="1" id="KW-0378">Hydrolase</keyword>
<dbReference type="Pfam" id="PF07228">
    <property type="entry name" value="SpoIIE"/>
    <property type="match status" value="1"/>
</dbReference>
<feature type="domain" description="GAF" evidence="3">
    <location>
        <begin position="233"/>
        <end position="383"/>
    </location>
</feature>
<organism evidence="5 6">
    <name type="scientific">Streptomyces spiramenti</name>
    <dbReference type="NCBI Taxonomy" id="2720606"/>
    <lineage>
        <taxon>Bacteria</taxon>
        <taxon>Bacillati</taxon>
        <taxon>Actinomycetota</taxon>
        <taxon>Actinomycetes</taxon>
        <taxon>Kitasatosporales</taxon>
        <taxon>Streptomycetaceae</taxon>
        <taxon>Streptomyces</taxon>
    </lineage>
</organism>
<dbReference type="RefSeq" id="WP_167932210.1">
    <property type="nucleotide sequence ID" value="NZ_JAAVJB010000022.1"/>
</dbReference>
<reference evidence="5 6" key="1">
    <citation type="submission" date="2020-03" db="EMBL/GenBank/DDBJ databases">
        <title>Draft genome of Streptomyces sp. ventii, isolated from the Axial Seamount in the Pacific Ocean, and resequencing of the two type strains Streptomyces lonarensis strain NCL 716 and Streptomyces bohaiensis strain 11A07.</title>
        <authorList>
            <person name="Loughran R.M."/>
            <person name="Pfannmuller K.M."/>
            <person name="Wasson B.J."/>
            <person name="Deadmond M.C."/>
            <person name="Paddock B.E."/>
            <person name="Koyack M.J."/>
            <person name="Gallegos D.A."/>
            <person name="Mitchell E.A."/>
            <person name="Ushijima B."/>
            <person name="Saw J.H."/>
            <person name="Mcphail K.L."/>
            <person name="Videau P."/>
        </authorList>
    </citation>
    <scope>NUCLEOTIDE SEQUENCE [LARGE SCALE GENOMIC DNA]</scope>
    <source>
        <strain evidence="6">5675061</strain>
    </source>
</reference>
<dbReference type="InterPro" id="IPR036457">
    <property type="entry name" value="PPM-type-like_dom_sf"/>
</dbReference>
<dbReference type="Gene3D" id="3.30.450.40">
    <property type="match status" value="2"/>
</dbReference>
<dbReference type="Proteomes" id="UP000746503">
    <property type="component" value="Unassembled WGS sequence"/>
</dbReference>
<dbReference type="SMART" id="SM00331">
    <property type="entry name" value="PP2C_SIG"/>
    <property type="match status" value="1"/>
</dbReference>
<dbReference type="InterPro" id="IPR052016">
    <property type="entry name" value="Bact_Sigma-Reg"/>
</dbReference>
<feature type="region of interest" description="Disordered" evidence="2">
    <location>
        <begin position="189"/>
        <end position="208"/>
    </location>
</feature>
<dbReference type="InterPro" id="IPR001932">
    <property type="entry name" value="PPM-type_phosphatase-like_dom"/>
</dbReference>
<evidence type="ECO:0000259" key="4">
    <source>
        <dbReference type="SMART" id="SM00331"/>
    </source>
</evidence>
<sequence length="646" mass="68939">MESAENGSELVAGHCGEASDDAVPTAVVARAGRLESLRDTGLTAAADPGMERFARLVASLVAVPVALVSLVESSRQVFPGMVGLGPPWGETRQTPLSHSLCRHVVATGQPLISSDVRQEADLDHTLASKELGVVAYAGMPLTDAHGEVLGSLCAIDTRPREWTADELADLADLAAACSTELRLRIASREREQARKGEEQARRRADQLNQRTGLALARSQLLLRAADLLADTTGLDDVRQSLRDLVAGDLAPAYVGVVLVEDGRLRRLVDRTGTAPMETTYRVFELDSDWPSARAVRENRIVIVASPRELAEEYGPEAVAAYRSLDLHAAVCVPLPGAEQPLGALVIGWDHSYELDVLEQAVLSALGGYTARAVERAMFLDDRIDVARRLQESMLTDLPKVDGLEVAALYRPAAVADMVGGDWYDLYHLPEAAQGGEPVPQRATLAATIGDITGHDMHAAALMGQTRSMLRQADLDHAGADPAQVVTALEHANRSLDIGASGTLIHAHLRPSFAAEQGSWEMTWTNAGHPPPLLVLPDGRTEQPADHDMLLHPFVSAPERTVCSVVLPPGALVLLYTDGLVEYSGADIDGEIHRVASFVTAHHAEPLTGLLERLAEEIPGPEPCDDIALLALRVPELPGAADAPGAP</sequence>
<name>A0ABX1AMW5_9ACTN</name>
<dbReference type="InterPro" id="IPR029016">
    <property type="entry name" value="GAF-like_dom_sf"/>
</dbReference>
<gene>
    <name evidence="5" type="ORF">HCJ92_05105</name>
</gene>
<dbReference type="SMART" id="SM00065">
    <property type="entry name" value="GAF"/>
    <property type="match status" value="2"/>
</dbReference>
<dbReference type="PANTHER" id="PTHR43156">
    <property type="entry name" value="STAGE II SPORULATION PROTEIN E-RELATED"/>
    <property type="match status" value="1"/>
</dbReference>
<feature type="domain" description="PPM-type phosphatase" evidence="4">
    <location>
        <begin position="400"/>
        <end position="633"/>
    </location>
</feature>